<sequence length="53" mass="6492">MEVAQLLQAPVVRRVQLQREFFIPRTDDLVKGIRILKGPIFEAYIYEWEWEWN</sequence>
<dbReference type="AlphaFoldDB" id="A0A0B2SS58"/>
<evidence type="ECO:0000313" key="1">
    <source>
        <dbReference type="EMBL" id="KHN47705.1"/>
    </source>
</evidence>
<protein>
    <submittedName>
        <fullName evidence="1">Uncharacterized protein</fullName>
    </submittedName>
</protein>
<reference evidence="1" key="1">
    <citation type="submission" date="2014-07" db="EMBL/GenBank/DDBJ databases">
        <title>Identification of a novel salt tolerance gene in wild soybean by whole-genome sequencing.</title>
        <authorList>
            <person name="Lam H.-M."/>
            <person name="Qi X."/>
            <person name="Li M.-W."/>
            <person name="Liu X."/>
            <person name="Xie M."/>
            <person name="Ni M."/>
            <person name="Xu X."/>
        </authorList>
    </citation>
    <scope>NUCLEOTIDE SEQUENCE [LARGE SCALE GENOMIC DNA]</scope>
    <source>
        <tissue evidence="1">Root</tissue>
    </source>
</reference>
<accession>A0A0B2SS58</accession>
<proteinExistence type="predicted"/>
<dbReference type="Proteomes" id="UP000053555">
    <property type="component" value="Unassembled WGS sequence"/>
</dbReference>
<dbReference type="EMBL" id="KN640321">
    <property type="protein sequence ID" value="KHN47705.1"/>
    <property type="molecule type" value="Genomic_DNA"/>
</dbReference>
<organism evidence="1">
    <name type="scientific">Glycine soja</name>
    <name type="common">Wild soybean</name>
    <dbReference type="NCBI Taxonomy" id="3848"/>
    <lineage>
        <taxon>Eukaryota</taxon>
        <taxon>Viridiplantae</taxon>
        <taxon>Streptophyta</taxon>
        <taxon>Embryophyta</taxon>
        <taxon>Tracheophyta</taxon>
        <taxon>Spermatophyta</taxon>
        <taxon>Magnoliopsida</taxon>
        <taxon>eudicotyledons</taxon>
        <taxon>Gunneridae</taxon>
        <taxon>Pentapetalae</taxon>
        <taxon>rosids</taxon>
        <taxon>fabids</taxon>
        <taxon>Fabales</taxon>
        <taxon>Fabaceae</taxon>
        <taxon>Papilionoideae</taxon>
        <taxon>50 kb inversion clade</taxon>
        <taxon>NPAAA clade</taxon>
        <taxon>indigoferoid/millettioid clade</taxon>
        <taxon>Phaseoleae</taxon>
        <taxon>Glycine</taxon>
        <taxon>Glycine subgen. Soja</taxon>
    </lineage>
</organism>
<name>A0A0B2SS58_GLYSO</name>
<gene>
    <name evidence="1" type="ORF">glysoja_026394</name>
</gene>